<evidence type="ECO:0000256" key="8">
    <source>
        <dbReference type="ARBA" id="ARBA00023012"/>
    </source>
</evidence>
<keyword evidence="6" id="KW-0418">Kinase</keyword>
<gene>
    <name evidence="11" type="ORF">ACFQE1_21790</name>
</gene>
<keyword evidence="7 11" id="KW-0067">ATP-binding</keyword>
<dbReference type="InterPro" id="IPR005467">
    <property type="entry name" value="His_kinase_dom"/>
</dbReference>
<sequence>RDREHEPLDLREALDTALTNLEISIEESDAEVVVEPLPRVMGDPGQLAQLFQNLVGNAIKYSEDTPRVEIRAEDDGDHWAVSVADQGMGIPEERRERVFDIFSHSEEAGGSGIGLAICEKIVDRHGGDIRVESEVGEGSTFTFTFPKLGEQRSEPPGTVEST</sequence>
<evidence type="ECO:0000256" key="4">
    <source>
        <dbReference type="ARBA" id="ARBA00022679"/>
    </source>
</evidence>
<dbReference type="InterPro" id="IPR036890">
    <property type="entry name" value="HATPase_C_sf"/>
</dbReference>
<dbReference type="PRINTS" id="PR00344">
    <property type="entry name" value="BCTRLSENSOR"/>
</dbReference>
<keyword evidence="4" id="KW-0808">Transferase</keyword>
<evidence type="ECO:0000256" key="1">
    <source>
        <dbReference type="ARBA" id="ARBA00000085"/>
    </source>
</evidence>
<evidence type="ECO:0000313" key="11">
    <source>
        <dbReference type="EMBL" id="MFC6726961.1"/>
    </source>
</evidence>
<keyword evidence="5" id="KW-0547">Nucleotide-binding</keyword>
<protein>
    <recommendedName>
        <fullName evidence="2">histidine kinase</fullName>
        <ecNumber evidence="2">2.7.13.3</ecNumber>
    </recommendedName>
</protein>
<keyword evidence="12" id="KW-1185">Reference proteome</keyword>
<name>A0ABD5S5V3_9EURY</name>
<keyword evidence="3" id="KW-0597">Phosphoprotein</keyword>
<dbReference type="InterPro" id="IPR004358">
    <property type="entry name" value="Sig_transdc_His_kin-like_C"/>
</dbReference>
<dbReference type="SUPFAM" id="SSF55874">
    <property type="entry name" value="ATPase domain of HSP90 chaperone/DNA topoisomerase II/histidine kinase"/>
    <property type="match status" value="1"/>
</dbReference>
<dbReference type="EC" id="2.7.13.3" evidence="2"/>
<dbReference type="GO" id="GO:0004673">
    <property type="term" value="F:protein histidine kinase activity"/>
    <property type="evidence" value="ECO:0007669"/>
    <property type="project" value="UniProtKB-EC"/>
</dbReference>
<dbReference type="Gene3D" id="3.30.565.10">
    <property type="entry name" value="Histidine kinase-like ATPase, C-terminal domain"/>
    <property type="match status" value="1"/>
</dbReference>
<evidence type="ECO:0000256" key="6">
    <source>
        <dbReference type="ARBA" id="ARBA00022777"/>
    </source>
</evidence>
<comment type="catalytic activity">
    <reaction evidence="1">
        <text>ATP + protein L-histidine = ADP + protein N-phospho-L-histidine.</text>
        <dbReference type="EC" id="2.7.13.3"/>
    </reaction>
</comment>
<dbReference type="PANTHER" id="PTHR42878:SF7">
    <property type="entry name" value="SENSOR HISTIDINE KINASE GLRK"/>
    <property type="match status" value="1"/>
</dbReference>
<feature type="non-terminal residue" evidence="11">
    <location>
        <position position="1"/>
    </location>
</feature>
<evidence type="ECO:0000256" key="7">
    <source>
        <dbReference type="ARBA" id="ARBA00022840"/>
    </source>
</evidence>
<dbReference type="FunFam" id="3.30.565.10:FF:000006">
    <property type="entry name" value="Sensor histidine kinase WalK"/>
    <property type="match status" value="1"/>
</dbReference>
<reference evidence="11 12" key="1">
    <citation type="journal article" date="2019" name="Int. J. Syst. Evol. Microbiol.">
        <title>The Global Catalogue of Microorganisms (GCM) 10K type strain sequencing project: providing services to taxonomists for standard genome sequencing and annotation.</title>
        <authorList>
            <consortium name="The Broad Institute Genomics Platform"/>
            <consortium name="The Broad Institute Genome Sequencing Center for Infectious Disease"/>
            <person name="Wu L."/>
            <person name="Ma J."/>
        </authorList>
    </citation>
    <scope>NUCLEOTIDE SEQUENCE [LARGE SCALE GENOMIC DNA]</scope>
    <source>
        <strain evidence="11 12">NBRC 111368</strain>
    </source>
</reference>
<evidence type="ECO:0000256" key="3">
    <source>
        <dbReference type="ARBA" id="ARBA00022553"/>
    </source>
</evidence>
<evidence type="ECO:0000259" key="10">
    <source>
        <dbReference type="PROSITE" id="PS50109"/>
    </source>
</evidence>
<dbReference type="Pfam" id="PF02518">
    <property type="entry name" value="HATPase_c"/>
    <property type="match status" value="1"/>
</dbReference>
<dbReference type="InterPro" id="IPR003594">
    <property type="entry name" value="HATPase_dom"/>
</dbReference>
<comment type="caution">
    <text evidence="11">The sequence shown here is derived from an EMBL/GenBank/DDBJ whole genome shotgun (WGS) entry which is preliminary data.</text>
</comment>
<dbReference type="GO" id="GO:0005524">
    <property type="term" value="F:ATP binding"/>
    <property type="evidence" value="ECO:0007669"/>
    <property type="project" value="UniProtKB-KW"/>
</dbReference>
<dbReference type="SMART" id="SM00387">
    <property type="entry name" value="HATPase_c"/>
    <property type="match status" value="1"/>
</dbReference>
<organism evidence="11 12">
    <name type="scientific">Halobium palmae</name>
    <dbReference type="NCBI Taxonomy" id="1776492"/>
    <lineage>
        <taxon>Archaea</taxon>
        <taxon>Methanobacteriati</taxon>
        <taxon>Methanobacteriota</taxon>
        <taxon>Stenosarchaea group</taxon>
        <taxon>Halobacteria</taxon>
        <taxon>Halobacteriales</taxon>
        <taxon>Haloferacaceae</taxon>
        <taxon>Halobium</taxon>
    </lineage>
</organism>
<dbReference type="PANTHER" id="PTHR42878">
    <property type="entry name" value="TWO-COMPONENT HISTIDINE KINASE"/>
    <property type="match status" value="1"/>
</dbReference>
<dbReference type="GO" id="GO:0000160">
    <property type="term" value="P:phosphorelay signal transduction system"/>
    <property type="evidence" value="ECO:0007669"/>
    <property type="project" value="UniProtKB-KW"/>
</dbReference>
<dbReference type="AlphaFoldDB" id="A0ABD5S5V3"/>
<keyword evidence="8" id="KW-0902">Two-component regulatory system</keyword>
<evidence type="ECO:0000256" key="2">
    <source>
        <dbReference type="ARBA" id="ARBA00012438"/>
    </source>
</evidence>
<dbReference type="InterPro" id="IPR050351">
    <property type="entry name" value="BphY/WalK/GraS-like"/>
</dbReference>
<dbReference type="PROSITE" id="PS50109">
    <property type="entry name" value="HIS_KIN"/>
    <property type="match status" value="1"/>
</dbReference>
<feature type="domain" description="Histidine kinase" evidence="10">
    <location>
        <begin position="1"/>
        <end position="149"/>
    </location>
</feature>
<evidence type="ECO:0000313" key="12">
    <source>
        <dbReference type="Proteomes" id="UP001596328"/>
    </source>
</evidence>
<evidence type="ECO:0000256" key="5">
    <source>
        <dbReference type="ARBA" id="ARBA00022741"/>
    </source>
</evidence>
<feature type="region of interest" description="Disordered" evidence="9">
    <location>
        <begin position="142"/>
        <end position="162"/>
    </location>
</feature>
<dbReference type="Proteomes" id="UP001596328">
    <property type="component" value="Unassembled WGS sequence"/>
</dbReference>
<accession>A0ABD5S5V3</accession>
<proteinExistence type="predicted"/>
<evidence type="ECO:0000256" key="9">
    <source>
        <dbReference type="SAM" id="MobiDB-lite"/>
    </source>
</evidence>
<dbReference type="EMBL" id="JBHSWU010001549">
    <property type="protein sequence ID" value="MFC6726961.1"/>
    <property type="molecule type" value="Genomic_DNA"/>
</dbReference>